<proteinExistence type="predicted"/>
<dbReference type="AlphaFoldDB" id="A0AA88DY74"/>
<reference evidence="2" key="1">
    <citation type="submission" date="2023-07" db="EMBL/GenBank/DDBJ databases">
        <title>draft genome sequence of fig (Ficus carica).</title>
        <authorList>
            <person name="Takahashi T."/>
            <person name="Nishimura K."/>
        </authorList>
    </citation>
    <scope>NUCLEOTIDE SEQUENCE</scope>
</reference>
<protein>
    <submittedName>
        <fullName evidence="2">Uncharacterized protein</fullName>
    </submittedName>
</protein>
<evidence type="ECO:0000313" key="3">
    <source>
        <dbReference type="Proteomes" id="UP001187192"/>
    </source>
</evidence>
<feature type="region of interest" description="Disordered" evidence="1">
    <location>
        <begin position="1"/>
        <end position="24"/>
    </location>
</feature>
<gene>
    <name evidence="2" type="ORF">TIFTF001_033428</name>
</gene>
<evidence type="ECO:0000256" key="1">
    <source>
        <dbReference type="SAM" id="MobiDB-lite"/>
    </source>
</evidence>
<name>A0AA88DY74_FICCA</name>
<comment type="caution">
    <text evidence="2">The sequence shown here is derived from an EMBL/GenBank/DDBJ whole genome shotgun (WGS) entry which is preliminary data.</text>
</comment>
<dbReference type="Proteomes" id="UP001187192">
    <property type="component" value="Unassembled WGS sequence"/>
</dbReference>
<evidence type="ECO:0000313" key="2">
    <source>
        <dbReference type="EMBL" id="GMN64352.1"/>
    </source>
</evidence>
<dbReference type="EMBL" id="BTGU01000176">
    <property type="protein sequence ID" value="GMN64352.1"/>
    <property type="molecule type" value="Genomic_DNA"/>
</dbReference>
<sequence>MLHVRRYSPREWEREKQKHPGHGGLHVLVPFPSTHLRGRLLRQLQRRLRPLMVRVLRLPRHRGRRRHRHRGPSPTTLTLSHQQTIAVHFSCQACAAVCFRQLLIAV</sequence>
<organism evidence="2 3">
    <name type="scientific">Ficus carica</name>
    <name type="common">Common fig</name>
    <dbReference type="NCBI Taxonomy" id="3494"/>
    <lineage>
        <taxon>Eukaryota</taxon>
        <taxon>Viridiplantae</taxon>
        <taxon>Streptophyta</taxon>
        <taxon>Embryophyta</taxon>
        <taxon>Tracheophyta</taxon>
        <taxon>Spermatophyta</taxon>
        <taxon>Magnoliopsida</taxon>
        <taxon>eudicotyledons</taxon>
        <taxon>Gunneridae</taxon>
        <taxon>Pentapetalae</taxon>
        <taxon>rosids</taxon>
        <taxon>fabids</taxon>
        <taxon>Rosales</taxon>
        <taxon>Moraceae</taxon>
        <taxon>Ficeae</taxon>
        <taxon>Ficus</taxon>
    </lineage>
</organism>
<keyword evidence="3" id="KW-1185">Reference proteome</keyword>
<feature type="compositionally biased region" description="Basic and acidic residues" evidence="1">
    <location>
        <begin position="8"/>
        <end position="18"/>
    </location>
</feature>
<dbReference type="Gramene" id="FCD_00029509-RA">
    <property type="protein sequence ID" value="FCD_00029509-RA:cds"/>
    <property type="gene ID" value="FCD_00029509"/>
</dbReference>
<accession>A0AA88DY74</accession>